<proteinExistence type="predicted"/>
<dbReference type="SUPFAM" id="SSF53474">
    <property type="entry name" value="alpha/beta-Hydrolases"/>
    <property type="match status" value="1"/>
</dbReference>
<keyword evidence="3" id="KW-0378">Hydrolase</keyword>
<feature type="chain" id="PRO_5031329348" evidence="1">
    <location>
        <begin position="22"/>
        <end position="356"/>
    </location>
</feature>
<dbReference type="Gene3D" id="3.40.50.1820">
    <property type="entry name" value="alpha/beta hydrolase"/>
    <property type="match status" value="1"/>
</dbReference>
<comment type="caution">
    <text evidence="3">The sequence shown here is derived from an EMBL/GenBank/DDBJ whole genome shotgun (WGS) entry which is preliminary data.</text>
</comment>
<dbReference type="PRINTS" id="PR00111">
    <property type="entry name" value="ABHYDROLASE"/>
</dbReference>
<keyword evidence="4" id="KW-1185">Reference proteome</keyword>
<feature type="signal peptide" evidence="1">
    <location>
        <begin position="1"/>
        <end position="21"/>
    </location>
</feature>
<dbReference type="EMBL" id="WIVE01000013">
    <property type="protein sequence ID" value="MQX36113.1"/>
    <property type="molecule type" value="Genomic_DNA"/>
</dbReference>
<dbReference type="InterPro" id="IPR051044">
    <property type="entry name" value="MAG_DAG_Lipase"/>
</dbReference>
<evidence type="ECO:0000259" key="2">
    <source>
        <dbReference type="Pfam" id="PF12146"/>
    </source>
</evidence>
<dbReference type="Proteomes" id="UP000434582">
    <property type="component" value="Unassembled WGS sequence"/>
</dbReference>
<dbReference type="InterPro" id="IPR029058">
    <property type="entry name" value="AB_hydrolase_fold"/>
</dbReference>
<evidence type="ECO:0000313" key="3">
    <source>
        <dbReference type="EMBL" id="MQX36113.1"/>
    </source>
</evidence>
<dbReference type="PANTHER" id="PTHR11614">
    <property type="entry name" value="PHOSPHOLIPASE-RELATED"/>
    <property type="match status" value="1"/>
</dbReference>
<dbReference type="PROSITE" id="PS51257">
    <property type="entry name" value="PROKAR_LIPOPROTEIN"/>
    <property type="match status" value="1"/>
</dbReference>
<dbReference type="InterPro" id="IPR000073">
    <property type="entry name" value="AB_hydrolase_1"/>
</dbReference>
<dbReference type="GO" id="GO:0016787">
    <property type="term" value="F:hydrolase activity"/>
    <property type="evidence" value="ECO:0007669"/>
    <property type="project" value="UniProtKB-KW"/>
</dbReference>
<accession>A0A7X2D2T4</accession>
<sequence>MTRRALLRTSAGAAVAAPALAACAGEPWRPPPGETVPGPAPRLEDADGAFVAGDGLRLPLTRWCRTEAPGAVVIALHGFNDYANAFIEAGPFLANRGLAVWAPDQRGFGRAPGRGRWPGADRLAQDVRDLVALARARWPGRPVVVLGESMGGAVTMVAATDPDRPLDADALVLCAPAVWGRETMPWLYRAVLDVTAAVAPGARVSGEGLDIWPSDNIEMLRRLGRDPLMIRDTRAATVQGLVDLMDAALRAAPAVPPPVLALTGVNDHVIPSAPTEAAFRAMTGDGADPLRRPALYRDGWHMLLRDLGGVAPLEDIAAWIRDPAAPLPSGADDRARAWLAGRLDPAPRARPSVPAY</sequence>
<gene>
    <name evidence="3" type="ORF">GHC57_06235</name>
</gene>
<dbReference type="Pfam" id="PF12146">
    <property type="entry name" value="Hydrolase_4"/>
    <property type="match status" value="1"/>
</dbReference>
<feature type="domain" description="Serine aminopeptidase S33" evidence="2">
    <location>
        <begin position="69"/>
        <end position="306"/>
    </location>
</feature>
<name>A0A7X2D2T4_9PROT</name>
<evidence type="ECO:0000256" key="1">
    <source>
        <dbReference type="SAM" id="SignalP"/>
    </source>
</evidence>
<dbReference type="OrthoDB" id="9806902at2"/>
<dbReference type="RefSeq" id="WP_153342291.1">
    <property type="nucleotide sequence ID" value="NZ_WIVE01000013.1"/>
</dbReference>
<dbReference type="AlphaFoldDB" id="A0A7X2D2T4"/>
<protein>
    <submittedName>
        <fullName evidence="3">Alpha/beta fold hydrolase</fullName>
    </submittedName>
</protein>
<dbReference type="InterPro" id="IPR022742">
    <property type="entry name" value="Hydrolase_4"/>
</dbReference>
<evidence type="ECO:0000313" key="4">
    <source>
        <dbReference type="Proteomes" id="UP000434582"/>
    </source>
</evidence>
<keyword evidence="1" id="KW-0732">Signal</keyword>
<organism evidence="3 4">
    <name type="scientific">Roseospira navarrensis</name>
    <dbReference type="NCBI Taxonomy" id="140058"/>
    <lineage>
        <taxon>Bacteria</taxon>
        <taxon>Pseudomonadati</taxon>
        <taxon>Pseudomonadota</taxon>
        <taxon>Alphaproteobacteria</taxon>
        <taxon>Rhodospirillales</taxon>
        <taxon>Rhodospirillaceae</taxon>
        <taxon>Roseospira</taxon>
    </lineage>
</organism>
<reference evidence="3 4" key="1">
    <citation type="submission" date="2019-10" db="EMBL/GenBank/DDBJ databases">
        <title>Draft whole-genome sequence of the purple nonsulfur photosynthetic bacterium Roseospira navarrensis DSM 15114.</title>
        <authorList>
            <person name="Kyndt J.A."/>
            <person name="Meyer T.E."/>
        </authorList>
    </citation>
    <scope>NUCLEOTIDE SEQUENCE [LARGE SCALE GENOMIC DNA]</scope>
    <source>
        <strain evidence="3 4">DSM 15114</strain>
    </source>
</reference>